<comment type="similarity">
    <text evidence="2 3">Belongs to the small heat shock protein (HSP20) family.</text>
</comment>
<dbReference type="OrthoDB" id="1431247at2759"/>
<dbReference type="PANTHER" id="PTHR11527">
    <property type="entry name" value="HEAT-SHOCK PROTEIN 20 FAMILY MEMBER"/>
    <property type="match status" value="1"/>
</dbReference>
<dbReference type="InterPro" id="IPR008978">
    <property type="entry name" value="HSP20-like_chaperone"/>
</dbReference>
<dbReference type="AlphaFoldDB" id="J4IAW7"/>
<dbReference type="PROSITE" id="PS01031">
    <property type="entry name" value="SHSP"/>
    <property type="match status" value="1"/>
</dbReference>
<gene>
    <name evidence="5" type="ORF">FIBRA_05775</name>
</gene>
<reference evidence="5 6" key="1">
    <citation type="journal article" date="2012" name="Appl. Environ. Microbiol.">
        <title>Short-read sequencing for genomic analysis of the brown rot fungus Fibroporia radiculosa.</title>
        <authorList>
            <person name="Tang J.D."/>
            <person name="Perkins A.D."/>
            <person name="Sonstegard T.S."/>
            <person name="Schroeder S.G."/>
            <person name="Burgess S.C."/>
            <person name="Diehl S.V."/>
        </authorList>
    </citation>
    <scope>NUCLEOTIDE SEQUENCE [LARGE SCALE GENOMIC DNA]</scope>
    <source>
        <strain evidence="5 6">TFFH 294</strain>
    </source>
</reference>
<keyword evidence="6" id="KW-1185">Reference proteome</keyword>
<sequence>MSFSQFYYDPFAEFNRMLDDALTERRDSPSQGQLQRRAAGPVRAAWPNMDVHEDAQNNLVEATFELPGLKKEDVTIDVQNNRLTVSGESTQSTEKDDAGYAIRERRHGKFSRALQLPAGINTNDIKASMNDGVLTVVFPRAAPKEGPKKITVA</sequence>
<dbReference type="FunCoup" id="J4IAW7">
    <property type="interactions" value="161"/>
</dbReference>
<evidence type="ECO:0000313" key="6">
    <source>
        <dbReference type="Proteomes" id="UP000006352"/>
    </source>
</evidence>
<evidence type="ECO:0000259" key="4">
    <source>
        <dbReference type="PROSITE" id="PS01031"/>
    </source>
</evidence>
<dbReference type="HOGENOM" id="CLU_046737_12_0_1"/>
<evidence type="ECO:0000256" key="2">
    <source>
        <dbReference type="PROSITE-ProRule" id="PRU00285"/>
    </source>
</evidence>
<dbReference type="Proteomes" id="UP000006352">
    <property type="component" value="Unassembled WGS sequence"/>
</dbReference>
<organism evidence="5 6">
    <name type="scientific">Fibroporia radiculosa</name>
    <dbReference type="NCBI Taxonomy" id="599839"/>
    <lineage>
        <taxon>Eukaryota</taxon>
        <taxon>Fungi</taxon>
        <taxon>Dikarya</taxon>
        <taxon>Basidiomycota</taxon>
        <taxon>Agaricomycotina</taxon>
        <taxon>Agaricomycetes</taxon>
        <taxon>Polyporales</taxon>
        <taxon>Fibroporiaceae</taxon>
        <taxon>Fibroporia</taxon>
    </lineage>
</organism>
<dbReference type="EMBL" id="HE797122">
    <property type="protein sequence ID" value="CCM03631.1"/>
    <property type="molecule type" value="Genomic_DNA"/>
</dbReference>
<evidence type="ECO:0000256" key="1">
    <source>
        <dbReference type="ARBA" id="ARBA00023016"/>
    </source>
</evidence>
<keyword evidence="1" id="KW-0346">Stress response</keyword>
<name>J4IAW7_9APHY</name>
<dbReference type="RefSeq" id="XP_012182914.1">
    <property type="nucleotide sequence ID" value="XM_012327524.1"/>
</dbReference>
<dbReference type="CDD" id="cd06464">
    <property type="entry name" value="ACD_sHsps-like"/>
    <property type="match status" value="1"/>
</dbReference>
<dbReference type="STRING" id="599839.J4IAW7"/>
<feature type="domain" description="SHSP" evidence="4">
    <location>
        <begin position="42"/>
        <end position="153"/>
    </location>
</feature>
<dbReference type="InParanoid" id="J4IAW7"/>
<dbReference type="InterPro" id="IPR002068">
    <property type="entry name" value="A-crystallin/Hsp20_dom"/>
</dbReference>
<accession>J4IAW7</accession>
<dbReference type="GeneID" id="24098542"/>
<proteinExistence type="inferred from homology"/>
<evidence type="ECO:0000313" key="5">
    <source>
        <dbReference type="EMBL" id="CCM03631.1"/>
    </source>
</evidence>
<dbReference type="Pfam" id="PF00011">
    <property type="entry name" value="HSP20"/>
    <property type="match status" value="1"/>
</dbReference>
<protein>
    <recommendedName>
        <fullName evidence="4">SHSP domain-containing protein</fullName>
    </recommendedName>
</protein>
<dbReference type="Gene3D" id="2.60.40.790">
    <property type="match status" value="1"/>
</dbReference>
<evidence type="ECO:0000256" key="3">
    <source>
        <dbReference type="RuleBase" id="RU003616"/>
    </source>
</evidence>
<dbReference type="InterPro" id="IPR031107">
    <property type="entry name" value="Small_HSP"/>
</dbReference>
<dbReference type="SUPFAM" id="SSF49764">
    <property type="entry name" value="HSP20-like chaperones"/>
    <property type="match status" value="1"/>
</dbReference>